<organism evidence="12 13">
    <name type="scientific">Streptomyces albipurpureus</name>
    <dbReference type="NCBI Taxonomy" id="2897419"/>
    <lineage>
        <taxon>Bacteria</taxon>
        <taxon>Bacillati</taxon>
        <taxon>Actinomycetota</taxon>
        <taxon>Actinomycetes</taxon>
        <taxon>Kitasatosporales</taxon>
        <taxon>Streptomycetaceae</taxon>
        <taxon>Streptomyces</taxon>
    </lineage>
</organism>
<dbReference type="Pfam" id="PF00999">
    <property type="entry name" value="Na_H_Exchanger"/>
    <property type="match status" value="1"/>
</dbReference>
<dbReference type="Gene3D" id="6.10.140.1330">
    <property type="match status" value="1"/>
</dbReference>
<evidence type="ECO:0000256" key="8">
    <source>
        <dbReference type="ARBA" id="ARBA00023136"/>
    </source>
</evidence>
<evidence type="ECO:0000256" key="2">
    <source>
        <dbReference type="ARBA" id="ARBA00022448"/>
    </source>
</evidence>
<comment type="function">
    <text evidence="10">Na(+)/H(+) antiporter that extrudes sodium in exchange for external protons.</text>
</comment>
<feature type="transmembrane region" description="Helical" evidence="10">
    <location>
        <begin position="47"/>
        <end position="68"/>
    </location>
</feature>
<dbReference type="PANTHER" id="PTHR10110">
    <property type="entry name" value="SODIUM/HYDROGEN EXCHANGER"/>
    <property type="match status" value="1"/>
</dbReference>
<feature type="transmembrane region" description="Helical" evidence="10">
    <location>
        <begin position="346"/>
        <end position="369"/>
    </location>
</feature>
<evidence type="ECO:0000256" key="5">
    <source>
        <dbReference type="ARBA" id="ARBA00022989"/>
    </source>
</evidence>
<evidence type="ECO:0000313" key="13">
    <source>
        <dbReference type="Proteomes" id="UP001431429"/>
    </source>
</evidence>
<keyword evidence="10" id="KW-0050">Antiport</keyword>
<keyword evidence="6 10" id="KW-0915">Sodium</keyword>
<evidence type="ECO:0000259" key="11">
    <source>
        <dbReference type="Pfam" id="PF00999"/>
    </source>
</evidence>
<comment type="subcellular location">
    <subcellularLocation>
        <location evidence="1 10">Cell membrane</location>
        <topology evidence="1 10">Multi-pass membrane protein</topology>
    </subcellularLocation>
</comment>
<accession>A0ABT0UVZ7</accession>
<keyword evidence="13" id="KW-1185">Reference proteome</keyword>
<protein>
    <submittedName>
        <fullName evidence="12">Na+/H+ antiporter</fullName>
    </submittedName>
</protein>
<dbReference type="PANTHER" id="PTHR10110:SF86">
    <property type="entry name" value="SODIUM_HYDROGEN EXCHANGER 7"/>
    <property type="match status" value="1"/>
</dbReference>
<feature type="transmembrane region" description="Helical" evidence="10">
    <location>
        <begin position="80"/>
        <end position="105"/>
    </location>
</feature>
<reference evidence="12" key="1">
    <citation type="submission" date="2022-06" db="EMBL/GenBank/DDBJ databases">
        <title>Genome public.</title>
        <authorList>
            <person name="Sun Q."/>
        </authorList>
    </citation>
    <scope>NUCLEOTIDE SEQUENCE</scope>
    <source>
        <strain evidence="12">CWNU-1</strain>
    </source>
</reference>
<keyword evidence="2 10" id="KW-0813">Transport</keyword>
<dbReference type="RefSeq" id="WP_250922716.1">
    <property type="nucleotide sequence ID" value="NZ_JAMQAW010000040.1"/>
</dbReference>
<feature type="transmembrane region" description="Helical" evidence="10">
    <location>
        <begin position="206"/>
        <end position="225"/>
    </location>
</feature>
<dbReference type="InterPro" id="IPR004705">
    <property type="entry name" value="Cation/H_exchanger_CPA1_bac"/>
</dbReference>
<proteinExistence type="inferred from homology"/>
<dbReference type="NCBIfam" id="TIGR00831">
    <property type="entry name" value="a_cpa1"/>
    <property type="match status" value="1"/>
</dbReference>
<feature type="transmembrane region" description="Helical" evidence="10">
    <location>
        <begin position="150"/>
        <end position="173"/>
    </location>
</feature>
<feature type="transmembrane region" description="Helical" evidence="10">
    <location>
        <begin position="381"/>
        <end position="404"/>
    </location>
</feature>
<keyword evidence="5 10" id="KW-1133">Transmembrane helix</keyword>
<keyword evidence="7 10" id="KW-0406">Ion transport</keyword>
<feature type="transmembrane region" description="Helical" evidence="10">
    <location>
        <begin position="231"/>
        <end position="247"/>
    </location>
</feature>
<evidence type="ECO:0000256" key="7">
    <source>
        <dbReference type="ARBA" id="ARBA00023065"/>
    </source>
</evidence>
<evidence type="ECO:0000256" key="4">
    <source>
        <dbReference type="ARBA" id="ARBA00022692"/>
    </source>
</evidence>
<comment type="caution">
    <text evidence="12">The sequence shown here is derived from an EMBL/GenBank/DDBJ whole genome shotgun (WGS) entry which is preliminary data.</text>
</comment>
<evidence type="ECO:0000313" key="12">
    <source>
        <dbReference type="EMBL" id="MCM2392391.1"/>
    </source>
</evidence>
<comment type="similarity">
    <text evidence="10">Belongs to the monovalent cation:proton antiporter 1 (CPA1) transporter (TC 2.A.36) family.</text>
</comment>
<sequence length="528" mass="56790">MDQVALLLALLLGAVVTVPLGERFDLPPPVLMTLAGAGVAFLPFAPMVEISPEFILPLILPPLLYAAVQRTSWRQFAANVRPILLLAVALVFVTTAAVAAVAHAIVPGLPIAAAVALGALVAPPDPVAATAVAGRLGLPRRLVSILEGEGLFNDVTAIVLYHVAIAAVVSGTFSWPAAAGQLVLSGVVAVVVGFALGWVSNKLMDLLGDATLQIGLSLMVPFVAYVLAEELHGSGVLAVLTTALYLAEHATDADDVMGRLAGNTFWQIIDTLVTGVAFGLIGLELHTVFGTEDGRVPELLGWGAVITGVVVGVRLLWLLPATALAKKLHNRRDYNEEIPVSWRETIIMWWSGMRGVASVALALAIPLTTDSGAGFPGRDEIIFIAFVVILSTLVLQGLTLPWLVRRLGVRVDADAERDLEHSLAIRAAKAARQRLKEIEAVEELPEEVSERLLRGAYEVGARISPDIIDEDRREWYTKRTERVRTIRRIQREMMSAARHEVLSARSEPGANPEVVDRVLRQLDVRSLR</sequence>
<dbReference type="InterPro" id="IPR006153">
    <property type="entry name" value="Cation/H_exchanger_TM"/>
</dbReference>
<name>A0ABT0UVZ7_9ACTN</name>
<keyword evidence="8 10" id="KW-0472">Membrane</keyword>
<feature type="transmembrane region" description="Helical" evidence="10">
    <location>
        <begin position="111"/>
        <end position="138"/>
    </location>
</feature>
<dbReference type="InterPro" id="IPR018422">
    <property type="entry name" value="Cation/H_exchanger_CPA1"/>
</dbReference>
<evidence type="ECO:0000256" key="3">
    <source>
        <dbReference type="ARBA" id="ARBA00022475"/>
    </source>
</evidence>
<keyword evidence="4 10" id="KW-0812">Transmembrane</keyword>
<evidence type="ECO:0000256" key="6">
    <source>
        <dbReference type="ARBA" id="ARBA00023053"/>
    </source>
</evidence>
<evidence type="ECO:0000256" key="1">
    <source>
        <dbReference type="ARBA" id="ARBA00004651"/>
    </source>
</evidence>
<gene>
    <name evidence="12" type="ORF">NBG84_29610</name>
</gene>
<feature type="transmembrane region" description="Helical" evidence="10">
    <location>
        <begin position="301"/>
        <end position="325"/>
    </location>
</feature>
<feature type="transmembrane region" description="Helical" evidence="10">
    <location>
        <begin position="179"/>
        <end position="199"/>
    </location>
</feature>
<keyword evidence="9 10" id="KW-0739">Sodium transport</keyword>
<feature type="domain" description="Cation/H+ exchanger transmembrane" evidence="11">
    <location>
        <begin position="15"/>
        <end position="405"/>
    </location>
</feature>
<keyword evidence="3 10" id="KW-1003">Cell membrane</keyword>
<feature type="transmembrane region" description="Helical" evidence="10">
    <location>
        <begin position="268"/>
        <end position="289"/>
    </location>
</feature>
<evidence type="ECO:0000256" key="10">
    <source>
        <dbReference type="RuleBase" id="RU366002"/>
    </source>
</evidence>
<dbReference type="Proteomes" id="UP001431429">
    <property type="component" value="Unassembled WGS sequence"/>
</dbReference>
<dbReference type="EMBL" id="JAMQAW010000040">
    <property type="protein sequence ID" value="MCM2392391.1"/>
    <property type="molecule type" value="Genomic_DNA"/>
</dbReference>
<evidence type="ECO:0000256" key="9">
    <source>
        <dbReference type="ARBA" id="ARBA00023201"/>
    </source>
</evidence>